<dbReference type="EMBL" id="CM027688">
    <property type="protein sequence ID" value="KAG0516803.1"/>
    <property type="molecule type" value="Genomic_DNA"/>
</dbReference>
<proteinExistence type="predicted"/>
<accession>A0A921Q805</accession>
<evidence type="ECO:0000313" key="1">
    <source>
        <dbReference type="EMBL" id="KAG0516803.1"/>
    </source>
</evidence>
<comment type="caution">
    <text evidence="1">The sequence shown here is derived from an EMBL/GenBank/DDBJ whole genome shotgun (WGS) entry which is preliminary data.</text>
</comment>
<organism evidence="1 2">
    <name type="scientific">Sorghum bicolor</name>
    <name type="common">Sorghum</name>
    <name type="synonym">Sorghum vulgare</name>
    <dbReference type="NCBI Taxonomy" id="4558"/>
    <lineage>
        <taxon>Eukaryota</taxon>
        <taxon>Viridiplantae</taxon>
        <taxon>Streptophyta</taxon>
        <taxon>Embryophyta</taxon>
        <taxon>Tracheophyta</taxon>
        <taxon>Spermatophyta</taxon>
        <taxon>Magnoliopsida</taxon>
        <taxon>Liliopsida</taxon>
        <taxon>Poales</taxon>
        <taxon>Poaceae</taxon>
        <taxon>PACMAD clade</taxon>
        <taxon>Panicoideae</taxon>
        <taxon>Andropogonodae</taxon>
        <taxon>Andropogoneae</taxon>
        <taxon>Sorghinae</taxon>
        <taxon>Sorghum</taxon>
    </lineage>
</organism>
<name>A0A921Q805_SORBI</name>
<evidence type="ECO:0000313" key="2">
    <source>
        <dbReference type="Proteomes" id="UP000807115"/>
    </source>
</evidence>
<gene>
    <name evidence="1" type="ORF">BDA96_09G034600</name>
</gene>
<dbReference type="Proteomes" id="UP000807115">
    <property type="component" value="Chromosome 9"/>
</dbReference>
<sequence>MHTFCRPALLEYMHHTDRADHGRCTAPSLLVQAGATFPADGCCCCINSFDVGVFAMIHGKLTPVVLLQAVYNNDLSVIMIHAWMRRYLVKCSYNNASKYINLVAIM</sequence>
<dbReference type="AlphaFoldDB" id="A0A921Q805"/>
<reference evidence="1" key="2">
    <citation type="submission" date="2020-10" db="EMBL/GenBank/DDBJ databases">
        <authorList>
            <person name="Cooper E.A."/>
            <person name="Brenton Z.W."/>
            <person name="Flinn B.S."/>
            <person name="Jenkins J."/>
            <person name="Shu S."/>
            <person name="Flowers D."/>
            <person name="Luo F."/>
            <person name="Wang Y."/>
            <person name="Xia P."/>
            <person name="Barry K."/>
            <person name="Daum C."/>
            <person name="Lipzen A."/>
            <person name="Yoshinaga Y."/>
            <person name="Schmutz J."/>
            <person name="Saski C."/>
            <person name="Vermerris W."/>
            <person name="Kresovich S."/>
        </authorList>
    </citation>
    <scope>NUCLEOTIDE SEQUENCE</scope>
</reference>
<protein>
    <submittedName>
        <fullName evidence="1">Uncharacterized protein</fullName>
    </submittedName>
</protein>
<reference evidence="1" key="1">
    <citation type="journal article" date="2019" name="BMC Genomics">
        <title>A new reference genome for Sorghum bicolor reveals high levels of sequence similarity between sweet and grain genotypes: implications for the genetics of sugar metabolism.</title>
        <authorList>
            <person name="Cooper E.A."/>
            <person name="Brenton Z.W."/>
            <person name="Flinn B.S."/>
            <person name="Jenkins J."/>
            <person name="Shu S."/>
            <person name="Flowers D."/>
            <person name="Luo F."/>
            <person name="Wang Y."/>
            <person name="Xia P."/>
            <person name="Barry K."/>
            <person name="Daum C."/>
            <person name="Lipzen A."/>
            <person name="Yoshinaga Y."/>
            <person name="Schmutz J."/>
            <person name="Saski C."/>
            <person name="Vermerris W."/>
            <person name="Kresovich S."/>
        </authorList>
    </citation>
    <scope>NUCLEOTIDE SEQUENCE</scope>
</reference>